<dbReference type="Proteomes" id="UP001218638">
    <property type="component" value="Chromosome"/>
</dbReference>
<dbReference type="InterPro" id="IPR006260">
    <property type="entry name" value="TonB/TolA_C"/>
</dbReference>
<comment type="similarity">
    <text evidence="2">Belongs to the TonB family.</text>
</comment>
<evidence type="ECO:0000259" key="10">
    <source>
        <dbReference type="PROSITE" id="PS52015"/>
    </source>
</evidence>
<dbReference type="NCBIfam" id="TIGR01352">
    <property type="entry name" value="tonB_Cterm"/>
    <property type="match status" value="2"/>
</dbReference>
<evidence type="ECO:0000256" key="1">
    <source>
        <dbReference type="ARBA" id="ARBA00004383"/>
    </source>
</evidence>
<dbReference type="GO" id="GO:0015031">
    <property type="term" value="P:protein transport"/>
    <property type="evidence" value="ECO:0007669"/>
    <property type="project" value="UniProtKB-KW"/>
</dbReference>
<keyword evidence="6" id="KW-0812">Transmembrane</keyword>
<dbReference type="GO" id="GO:0055085">
    <property type="term" value="P:transmembrane transport"/>
    <property type="evidence" value="ECO:0007669"/>
    <property type="project" value="InterPro"/>
</dbReference>
<evidence type="ECO:0000256" key="8">
    <source>
        <dbReference type="ARBA" id="ARBA00022989"/>
    </source>
</evidence>
<evidence type="ECO:0000256" key="9">
    <source>
        <dbReference type="ARBA" id="ARBA00023136"/>
    </source>
</evidence>
<comment type="subcellular location">
    <subcellularLocation>
        <location evidence="1">Cell inner membrane</location>
        <topology evidence="1">Single-pass membrane protein</topology>
        <orientation evidence="1">Periplasmic side</orientation>
    </subcellularLocation>
</comment>
<name>A0AAE9ZT18_9BACT</name>
<dbReference type="PANTHER" id="PTHR33446:SF2">
    <property type="entry name" value="PROTEIN TONB"/>
    <property type="match status" value="1"/>
</dbReference>
<dbReference type="PROSITE" id="PS52015">
    <property type="entry name" value="TONB_CTD"/>
    <property type="match status" value="2"/>
</dbReference>
<keyword evidence="9" id="KW-0472">Membrane</keyword>
<keyword evidence="3" id="KW-0813">Transport</keyword>
<dbReference type="EMBL" id="CP119075">
    <property type="protein sequence ID" value="WED63612.1"/>
    <property type="molecule type" value="Genomic_DNA"/>
</dbReference>
<evidence type="ECO:0000256" key="4">
    <source>
        <dbReference type="ARBA" id="ARBA00022475"/>
    </source>
</evidence>
<dbReference type="Gene3D" id="3.30.1150.10">
    <property type="match status" value="2"/>
</dbReference>
<evidence type="ECO:0000256" key="2">
    <source>
        <dbReference type="ARBA" id="ARBA00006555"/>
    </source>
</evidence>
<dbReference type="RefSeq" id="WP_330929820.1">
    <property type="nucleotide sequence ID" value="NZ_CP119075.1"/>
</dbReference>
<evidence type="ECO:0000256" key="7">
    <source>
        <dbReference type="ARBA" id="ARBA00022927"/>
    </source>
</evidence>
<dbReference type="SUPFAM" id="SSF74653">
    <property type="entry name" value="TolA/TonB C-terminal domain"/>
    <property type="match status" value="2"/>
</dbReference>
<keyword evidence="5" id="KW-0997">Cell inner membrane</keyword>
<keyword evidence="8" id="KW-1133">Transmembrane helix</keyword>
<feature type="domain" description="TonB C-terminal" evidence="10">
    <location>
        <begin position="148"/>
        <end position="241"/>
    </location>
</feature>
<dbReference type="GO" id="GO:0005886">
    <property type="term" value="C:plasma membrane"/>
    <property type="evidence" value="ECO:0007669"/>
    <property type="project" value="UniProtKB-SubCell"/>
</dbReference>
<keyword evidence="12" id="KW-1185">Reference proteome</keyword>
<proteinExistence type="inferred from homology"/>
<sequence length="242" mass="26645">MFWFRFICCWLAGVGGLVLRGAETSPTGDEPIIIQTPDLNYPREAKLRGMDGFATVVIEVDENDRLVDWMVIESSHPYFAEGAAEIVQKSTYQAARSEGRAIPLRAQVPIEFKTDGIVVNSDFQTIVDLYLQGGHPRNKVSRLPTLRELDGIPVPLEIAPPPFPAELAREGVVGTVVIDFFIDETGAVRMPAIESQAYSELGTLALNAVRAWKFAPPMRGGKAVTVRASQEFRFREGSPVAQ</sequence>
<gene>
    <name evidence="11" type="ORF">PXH66_14845</name>
</gene>
<dbReference type="Pfam" id="PF03544">
    <property type="entry name" value="TonB_C"/>
    <property type="match status" value="2"/>
</dbReference>
<dbReference type="PANTHER" id="PTHR33446">
    <property type="entry name" value="PROTEIN TONB-RELATED"/>
    <property type="match status" value="1"/>
</dbReference>
<accession>A0AAE9ZT18</accession>
<keyword evidence="4" id="KW-1003">Cell membrane</keyword>
<keyword evidence="7" id="KW-0653">Protein transport</keyword>
<evidence type="ECO:0000313" key="12">
    <source>
        <dbReference type="Proteomes" id="UP001218638"/>
    </source>
</evidence>
<feature type="domain" description="TonB C-terminal" evidence="10">
    <location>
        <begin position="26"/>
        <end position="121"/>
    </location>
</feature>
<dbReference type="InterPro" id="IPR037682">
    <property type="entry name" value="TonB_C"/>
</dbReference>
<dbReference type="KEGG" id="slom:PXH66_14845"/>
<dbReference type="AlphaFoldDB" id="A0AAE9ZT18"/>
<protein>
    <submittedName>
        <fullName evidence="11">Energy transducer TonB</fullName>
    </submittedName>
</protein>
<evidence type="ECO:0000256" key="6">
    <source>
        <dbReference type="ARBA" id="ARBA00022692"/>
    </source>
</evidence>
<evidence type="ECO:0000256" key="5">
    <source>
        <dbReference type="ARBA" id="ARBA00022519"/>
    </source>
</evidence>
<organism evidence="11 12">
    <name type="scientific">Synoicihabitans lomoniglobus</name>
    <dbReference type="NCBI Taxonomy" id="2909285"/>
    <lineage>
        <taxon>Bacteria</taxon>
        <taxon>Pseudomonadati</taxon>
        <taxon>Verrucomicrobiota</taxon>
        <taxon>Opitutia</taxon>
        <taxon>Opitutales</taxon>
        <taxon>Opitutaceae</taxon>
        <taxon>Synoicihabitans</taxon>
    </lineage>
</organism>
<evidence type="ECO:0000313" key="11">
    <source>
        <dbReference type="EMBL" id="WED63612.1"/>
    </source>
</evidence>
<dbReference type="InterPro" id="IPR051045">
    <property type="entry name" value="TonB-dependent_transducer"/>
</dbReference>
<evidence type="ECO:0000256" key="3">
    <source>
        <dbReference type="ARBA" id="ARBA00022448"/>
    </source>
</evidence>
<reference evidence="11" key="1">
    <citation type="submission" date="2023-03" db="EMBL/GenBank/DDBJ databases">
        <title>Lomoglobus Profundus gen. nov., sp. nov., a novel member of the phylum Verrucomicrobia, isolated from deep-marine sediment of South China Sea.</title>
        <authorList>
            <person name="Ahmad T."/>
            <person name="Ishaq S.E."/>
            <person name="Wang F."/>
        </authorList>
    </citation>
    <scope>NUCLEOTIDE SEQUENCE</scope>
    <source>
        <strain evidence="11">LMO-M01</strain>
    </source>
</reference>